<evidence type="ECO:0000256" key="1">
    <source>
        <dbReference type="SAM" id="MobiDB-lite"/>
    </source>
</evidence>
<feature type="region of interest" description="Disordered" evidence="1">
    <location>
        <begin position="44"/>
        <end position="138"/>
    </location>
</feature>
<dbReference type="AlphaFoldDB" id="A0AAJ1X0C4"/>
<reference evidence="3" key="1">
    <citation type="submission" date="2023-07" db="EMBL/GenBank/DDBJ databases">
        <title>Genomic Encyclopedia of Type Strains, Phase IV (KMG-IV): sequencing the most valuable type-strain genomes for metagenomic binning, comparative biology and taxonomic classification.</title>
        <authorList>
            <person name="Goeker M."/>
        </authorList>
    </citation>
    <scope>NUCLEOTIDE SEQUENCE</scope>
    <source>
        <strain evidence="3">DSM 19569</strain>
    </source>
</reference>
<gene>
    <name evidence="3" type="ORF">QO001_005234</name>
</gene>
<feature type="chain" id="PRO_5042491393" description="Exopolysaccharide production protein YjbE" evidence="2">
    <location>
        <begin position="33"/>
        <end position="138"/>
    </location>
</feature>
<feature type="signal peptide" evidence="2">
    <location>
        <begin position="1"/>
        <end position="32"/>
    </location>
</feature>
<dbReference type="EMBL" id="JAUSWL010000013">
    <property type="protein sequence ID" value="MDQ0546283.1"/>
    <property type="molecule type" value="Genomic_DNA"/>
</dbReference>
<sequence>MREFDTMMRPAAFTVSVTVPLALVMMAAPVLASPCSDKIDALSKRVTSEATASISASTSGQGNAAKRGGEGMTGTEGERANESPQAPPEKSAQAGEGADAAQQAKVALDEARTADSKGDAQGCEAGVARAESQLKKAP</sequence>
<feature type="compositionally biased region" description="Low complexity" evidence="1">
    <location>
        <begin position="92"/>
        <end position="104"/>
    </location>
</feature>
<evidence type="ECO:0008006" key="5">
    <source>
        <dbReference type="Google" id="ProtNLM"/>
    </source>
</evidence>
<evidence type="ECO:0000256" key="2">
    <source>
        <dbReference type="SAM" id="SignalP"/>
    </source>
</evidence>
<dbReference type="Proteomes" id="UP001223420">
    <property type="component" value="Unassembled WGS sequence"/>
</dbReference>
<name>A0AAJ1X0C4_9HYPH</name>
<keyword evidence="2" id="KW-0732">Signal</keyword>
<proteinExistence type="predicted"/>
<feature type="compositionally biased region" description="Basic and acidic residues" evidence="1">
    <location>
        <begin position="107"/>
        <end position="118"/>
    </location>
</feature>
<comment type="caution">
    <text evidence="3">The sequence shown here is derived from an EMBL/GenBank/DDBJ whole genome shotgun (WGS) entry which is preliminary data.</text>
</comment>
<feature type="compositionally biased region" description="Low complexity" evidence="1">
    <location>
        <begin position="48"/>
        <end position="59"/>
    </location>
</feature>
<accession>A0AAJ1X0C4</accession>
<evidence type="ECO:0000313" key="3">
    <source>
        <dbReference type="EMBL" id="MDQ0546283.1"/>
    </source>
</evidence>
<protein>
    <recommendedName>
        <fullName evidence="5">Exopolysaccharide production protein YjbE</fullName>
    </recommendedName>
</protein>
<organism evidence="3 4">
    <name type="scientific">Methylobacterium brachiatum</name>
    <dbReference type="NCBI Taxonomy" id="269660"/>
    <lineage>
        <taxon>Bacteria</taxon>
        <taxon>Pseudomonadati</taxon>
        <taxon>Pseudomonadota</taxon>
        <taxon>Alphaproteobacteria</taxon>
        <taxon>Hyphomicrobiales</taxon>
        <taxon>Methylobacteriaceae</taxon>
        <taxon>Methylobacterium</taxon>
    </lineage>
</organism>
<evidence type="ECO:0000313" key="4">
    <source>
        <dbReference type="Proteomes" id="UP001223420"/>
    </source>
</evidence>